<evidence type="ECO:0000256" key="1">
    <source>
        <dbReference type="ARBA" id="ARBA00004170"/>
    </source>
</evidence>
<reference evidence="9" key="1">
    <citation type="journal article" date="2012" name="PLoS Pathog.">
        <title>Comparative genomics of the apicomplexan parasites Toxoplasma gondii and Neospora caninum: Coccidia differing in host range and transmission strategy.</title>
        <authorList>
            <person name="Reid A.J."/>
            <person name="Vermont S.J."/>
            <person name="Cotton J.A."/>
            <person name="Harris D."/>
            <person name="Hill-Cawthorne G.A."/>
            <person name="Konen-Waisman S."/>
            <person name="Latham S.M."/>
            <person name="Mourier T."/>
            <person name="Norton R."/>
            <person name="Quail M.A."/>
            <person name="Sanders M."/>
            <person name="Shanmugam D."/>
            <person name="Sohal A."/>
            <person name="Wasmuth J.D."/>
            <person name="Brunk B."/>
            <person name="Grigg M.E."/>
            <person name="Howard J.C."/>
            <person name="Parkinson J."/>
            <person name="Roos D.S."/>
            <person name="Trees A.J."/>
            <person name="Berriman M."/>
            <person name="Pain A."/>
            <person name="Wastling J.M."/>
        </authorList>
    </citation>
    <scope>NUCLEOTIDE SEQUENCE [LARGE SCALE GENOMIC DNA]</scope>
    <source>
        <strain evidence="9">Liverpool</strain>
    </source>
</reference>
<dbReference type="CDD" id="cd00143">
    <property type="entry name" value="PP2Cc"/>
    <property type="match status" value="1"/>
</dbReference>
<accession>F0VKU6</accession>
<feature type="region of interest" description="Disordered" evidence="6">
    <location>
        <begin position="584"/>
        <end position="606"/>
    </location>
</feature>
<feature type="compositionally biased region" description="Low complexity" evidence="6">
    <location>
        <begin position="351"/>
        <end position="364"/>
    </location>
</feature>
<dbReference type="GO" id="GO:0004722">
    <property type="term" value="F:protein serine/threonine phosphatase activity"/>
    <property type="evidence" value="ECO:0007669"/>
    <property type="project" value="InterPro"/>
</dbReference>
<dbReference type="InterPro" id="IPR015655">
    <property type="entry name" value="PP2C"/>
</dbReference>
<feature type="compositionally biased region" description="Basic and acidic residues" evidence="6">
    <location>
        <begin position="526"/>
        <end position="548"/>
    </location>
</feature>
<dbReference type="Proteomes" id="UP000007494">
    <property type="component" value="Chromosome X"/>
</dbReference>
<feature type="compositionally biased region" description="Polar residues" evidence="6">
    <location>
        <begin position="109"/>
        <end position="124"/>
    </location>
</feature>
<dbReference type="RefSeq" id="XP_003884727.1">
    <property type="nucleotide sequence ID" value="XM_003884678.1"/>
</dbReference>
<feature type="compositionally biased region" description="Low complexity" evidence="6">
    <location>
        <begin position="85"/>
        <end position="100"/>
    </location>
</feature>
<feature type="region of interest" description="Disordered" evidence="6">
    <location>
        <begin position="83"/>
        <end position="130"/>
    </location>
</feature>
<keyword evidence="9" id="KW-1185">Reference proteome</keyword>
<evidence type="ECO:0000256" key="6">
    <source>
        <dbReference type="SAM" id="MobiDB-lite"/>
    </source>
</evidence>
<feature type="region of interest" description="Disordered" evidence="6">
    <location>
        <begin position="174"/>
        <end position="222"/>
    </location>
</feature>
<comment type="subcellular location">
    <subcellularLocation>
        <location evidence="1">Membrane</location>
        <topology evidence="1">Peripheral membrane protein</topology>
    </subcellularLocation>
</comment>
<dbReference type="PROSITE" id="PS51746">
    <property type="entry name" value="PPM_2"/>
    <property type="match status" value="1"/>
</dbReference>
<dbReference type="Gene3D" id="3.60.40.10">
    <property type="entry name" value="PPM-type phosphatase domain"/>
    <property type="match status" value="1"/>
</dbReference>
<feature type="compositionally biased region" description="Polar residues" evidence="6">
    <location>
        <begin position="174"/>
        <end position="189"/>
    </location>
</feature>
<comment type="similarity">
    <text evidence="5">Belongs to the PP2C family.</text>
</comment>
<dbReference type="SMART" id="SM00332">
    <property type="entry name" value="PP2Cc"/>
    <property type="match status" value="1"/>
</dbReference>
<keyword evidence="4 5" id="KW-0904">Protein phosphatase</keyword>
<dbReference type="PROSITE" id="PS01032">
    <property type="entry name" value="PPM_1"/>
    <property type="match status" value="1"/>
</dbReference>
<dbReference type="Pfam" id="PF00481">
    <property type="entry name" value="PP2C"/>
    <property type="match status" value="1"/>
</dbReference>
<dbReference type="GO" id="GO:0016020">
    <property type="term" value="C:membrane"/>
    <property type="evidence" value="ECO:0007669"/>
    <property type="project" value="UniProtKB-SubCell"/>
</dbReference>
<dbReference type="EMBL" id="FR823391">
    <property type="protein sequence ID" value="CBZ54697.1"/>
    <property type="molecule type" value="Genomic_DNA"/>
</dbReference>
<dbReference type="InterPro" id="IPR001932">
    <property type="entry name" value="PPM-type_phosphatase-like_dom"/>
</dbReference>
<dbReference type="GeneID" id="13446402"/>
<dbReference type="AlphaFoldDB" id="F0VKU6"/>
<dbReference type="VEuPathDB" id="ToxoDB:NCLIV_051240"/>
<keyword evidence="2" id="KW-0479">Metal-binding</keyword>
<feature type="region of interest" description="Disordered" evidence="6">
    <location>
        <begin position="292"/>
        <end position="324"/>
    </location>
</feature>
<sequence>MPVFLPPAPPGARRLYRLPVPLPLLSLRLTCIFAAFLCFCASFLSPCVIRASLSPLFVLSDQPQAVAASRAVLTADSEIADDSVASQTQETIQSSSSSAIPENHGGAAHSQTVERSQASAPQSSPEDHAVFPEEWHVRINREPGEVGRFVPPSLFGSKAKDTNGASISARFIESQQPPQSVAGSQSENTHAAGPGPLVSQHRGGQHRQGARVVPGQPSPSLLLARGKQESFGAGAGRNYGQWETPRFEPIAQDSRESQESDVSSGVLKSQLTQTQQSLPQHVAASQLPLGRAANQGSDDFSAVQIPGGGAFSPAGQSPSDASYFMHAPSEGQPPALLVAASDSARGDSGFAGRPGASASAPASDSLRLAQVGRQGLPLSPRHDAFSPLQSSSFYDHIYPPVHADGRGEKESPERHSGGLLSNFAEGARDASKRRAPTFASAFGPGGFLEAVLSPDLASEVKATVLRKTGEMRKAYLHPGLNSLSMAIHSLFSPDRPSEGDSASLSAETRKSSKSPGSHVLSVSQARRSDRDEAQGRGESGAKHQKENRQGGVGSEIFASLGLEEEFATGMHALQKLKEVLGFEDAEPVSPPPPSPQRRKRRTPPYQVQVRKKMVTVSEWYLHSLGATMNGRREDDEDALLVHSPLAGFPHARLVGLFDGHAGYEISRFCATHASNFLGTMADFSAASFKAACLAMDDAAFHHSGPLRRSGSTGIMLVIEQNWSQAGRLFFRVHAANVGDSRAFILRRDGSFLALSIDHKPNDPDERQRIESAGGHVKRMGNGIWRLDGSLALSRAFGDFKLKQEPSLPADAQRVVAVPDVVETIAYPGDILFLACDGMFEARGMTWSGVASLLKESLDETQGDLPKVAYKLLDSAFTRGSGDNISVIIARLAELRSATTTVSRFDYDASGGVSDHAVALSHCLSSDREVFRVFARSIPAAVFCKCGPDAFLRCSSAGNLEVQPAVVNGEMVRGYRTADGVVAVHPAKEPLTVTLF</sequence>
<evidence type="ECO:0000256" key="2">
    <source>
        <dbReference type="ARBA" id="ARBA00022723"/>
    </source>
</evidence>
<evidence type="ECO:0000256" key="3">
    <source>
        <dbReference type="ARBA" id="ARBA00022801"/>
    </source>
</evidence>
<dbReference type="PANTHER" id="PTHR47992">
    <property type="entry name" value="PROTEIN PHOSPHATASE"/>
    <property type="match status" value="1"/>
</dbReference>
<evidence type="ECO:0000259" key="7">
    <source>
        <dbReference type="PROSITE" id="PS51746"/>
    </source>
</evidence>
<keyword evidence="3 5" id="KW-0378">Hydrolase</keyword>
<feature type="region of interest" description="Disordered" evidence="6">
    <location>
        <begin position="344"/>
        <end position="364"/>
    </location>
</feature>
<feature type="region of interest" description="Disordered" evidence="6">
    <location>
        <begin position="252"/>
        <end position="279"/>
    </location>
</feature>
<dbReference type="GO" id="GO:0046872">
    <property type="term" value="F:metal ion binding"/>
    <property type="evidence" value="ECO:0007669"/>
    <property type="project" value="UniProtKB-KW"/>
</dbReference>
<dbReference type="InterPro" id="IPR000222">
    <property type="entry name" value="PP2C_BS"/>
</dbReference>
<evidence type="ECO:0000313" key="8">
    <source>
        <dbReference type="EMBL" id="CBZ54697.1"/>
    </source>
</evidence>
<protein>
    <recommendedName>
        <fullName evidence="7">PPM-type phosphatase domain-containing protein</fullName>
    </recommendedName>
</protein>
<feature type="domain" description="PPM-type phosphatase" evidence="7">
    <location>
        <begin position="621"/>
        <end position="891"/>
    </location>
</feature>
<name>F0VKU6_NEOCL</name>
<organism evidence="8 9">
    <name type="scientific">Neospora caninum (strain Liverpool)</name>
    <dbReference type="NCBI Taxonomy" id="572307"/>
    <lineage>
        <taxon>Eukaryota</taxon>
        <taxon>Sar</taxon>
        <taxon>Alveolata</taxon>
        <taxon>Apicomplexa</taxon>
        <taxon>Conoidasida</taxon>
        <taxon>Coccidia</taxon>
        <taxon>Eucoccidiorida</taxon>
        <taxon>Eimeriorina</taxon>
        <taxon>Sarcocystidae</taxon>
        <taxon>Neospora</taxon>
    </lineage>
</organism>
<dbReference type="eggNOG" id="KOG0697">
    <property type="taxonomic scope" value="Eukaryota"/>
</dbReference>
<dbReference type="SUPFAM" id="SSF81606">
    <property type="entry name" value="PP2C-like"/>
    <property type="match status" value="1"/>
</dbReference>
<feature type="region of interest" description="Disordered" evidence="6">
    <location>
        <begin position="491"/>
        <end position="552"/>
    </location>
</feature>
<feature type="compositionally biased region" description="Low complexity" evidence="6">
    <location>
        <begin position="269"/>
        <end position="278"/>
    </location>
</feature>
<evidence type="ECO:0000256" key="5">
    <source>
        <dbReference type="RuleBase" id="RU003465"/>
    </source>
</evidence>
<dbReference type="InterPro" id="IPR036457">
    <property type="entry name" value="PPM-type-like_dom_sf"/>
</dbReference>
<dbReference type="InParanoid" id="F0VKU6"/>
<gene>
    <name evidence="8" type="ORF">NCLIV_051240</name>
</gene>
<evidence type="ECO:0000313" key="9">
    <source>
        <dbReference type="Proteomes" id="UP000007494"/>
    </source>
</evidence>
<dbReference type="OrthoDB" id="10264738at2759"/>
<evidence type="ECO:0000256" key="4">
    <source>
        <dbReference type="ARBA" id="ARBA00022912"/>
    </source>
</evidence>
<proteinExistence type="inferred from homology"/>